<protein>
    <recommendedName>
        <fullName evidence="6">Peptidyl-prolyl cis-trans isomerase</fullName>
        <ecNumber evidence="6">5.2.1.8</ecNumber>
    </recommendedName>
</protein>
<comment type="similarity">
    <text evidence="2 6">Belongs to the FKBP-type PPIase family.</text>
</comment>
<gene>
    <name evidence="8" type="ORF">FYJ30_18170</name>
</gene>
<dbReference type="SUPFAM" id="SSF54534">
    <property type="entry name" value="FKBP-like"/>
    <property type="match status" value="1"/>
</dbReference>
<evidence type="ECO:0000259" key="7">
    <source>
        <dbReference type="PROSITE" id="PS50059"/>
    </source>
</evidence>
<dbReference type="Proteomes" id="UP000460950">
    <property type="component" value="Unassembled WGS sequence"/>
</dbReference>
<dbReference type="PANTHER" id="PTHR43811:SF19">
    <property type="entry name" value="39 KDA FK506-BINDING NUCLEAR PROTEIN"/>
    <property type="match status" value="1"/>
</dbReference>
<dbReference type="PANTHER" id="PTHR43811">
    <property type="entry name" value="FKBP-TYPE PEPTIDYL-PROLYL CIS-TRANS ISOMERASE FKPA"/>
    <property type="match status" value="1"/>
</dbReference>
<dbReference type="Gene3D" id="3.10.50.40">
    <property type="match status" value="1"/>
</dbReference>
<dbReference type="AlphaFoldDB" id="A0A7K0JJS7"/>
<comment type="catalytic activity">
    <reaction evidence="1 5 6">
        <text>[protein]-peptidylproline (omega=180) = [protein]-peptidylproline (omega=0)</text>
        <dbReference type="Rhea" id="RHEA:16237"/>
        <dbReference type="Rhea" id="RHEA-COMP:10747"/>
        <dbReference type="Rhea" id="RHEA-COMP:10748"/>
        <dbReference type="ChEBI" id="CHEBI:83833"/>
        <dbReference type="ChEBI" id="CHEBI:83834"/>
        <dbReference type="EC" id="5.2.1.8"/>
    </reaction>
</comment>
<keyword evidence="4 5" id="KW-0413">Isomerase</keyword>
<dbReference type="Pfam" id="PF00254">
    <property type="entry name" value="FKBP_C"/>
    <property type="match status" value="1"/>
</dbReference>
<evidence type="ECO:0000256" key="1">
    <source>
        <dbReference type="ARBA" id="ARBA00000971"/>
    </source>
</evidence>
<comment type="caution">
    <text evidence="8">The sequence shown here is derived from an EMBL/GenBank/DDBJ whole genome shotgun (WGS) entry which is preliminary data.</text>
</comment>
<proteinExistence type="inferred from homology"/>
<evidence type="ECO:0000256" key="3">
    <source>
        <dbReference type="ARBA" id="ARBA00023110"/>
    </source>
</evidence>
<dbReference type="GO" id="GO:0003755">
    <property type="term" value="F:peptidyl-prolyl cis-trans isomerase activity"/>
    <property type="evidence" value="ECO:0007669"/>
    <property type="project" value="UniProtKB-UniRule"/>
</dbReference>
<dbReference type="InterPro" id="IPR046357">
    <property type="entry name" value="PPIase_dom_sf"/>
</dbReference>
<reference evidence="8 9" key="1">
    <citation type="submission" date="2019-09" db="EMBL/GenBank/DDBJ databases">
        <title>In-depth cultivation of the pig gut microbiome towards novel bacterial diversity and tailored functional studies.</title>
        <authorList>
            <person name="Wylensek D."/>
            <person name="Hitch T.C.A."/>
            <person name="Clavel T."/>
        </authorList>
    </citation>
    <scope>NUCLEOTIDE SEQUENCE [LARGE SCALE GENOMIC DNA]</scope>
    <source>
        <strain evidence="8 9">WCA-389-WT-3C</strain>
    </source>
</reference>
<evidence type="ECO:0000313" key="9">
    <source>
        <dbReference type="Proteomes" id="UP000460950"/>
    </source>
</evidence>
<evidence type="ECO:0000256" key="5">
    <source>
        <dbReference type="PROSITE-ProRule" id="PRU00277"/>
    </source>
</evidence>
<name>A0A7K0JJS7_PHOVU</name>
<organism evidence="8 9">
    <name type="scientific">Phocaeicola vulgatus</name>
    <name type="common">Bacteroides vulgatus</name>
    <dbReference type="NCBI Taxonomy" id="821"/>
    <lineage>
        <taxon>Bacteria</taxon>
        <taxon>Pseudomonadati</taxon>
        <taxon>Bacteroidota</taxon>
        <taxon>Bacteroidia</taxon>
        <taxon>Bacteroidales</taxon>
        <taxon>Bacteroidaceae</taxon>
        <taxon>Phocaeicola</taxon>
    </lineage>
</organism>
<feature type="domain" description="PPIase FKBP-type" evidence="7">
    <location>
        <begin position="48"/>
        <end position="133"/>
    </location>
</feature>
<evidence type="ECO:0000256" key="6">
    <source>
        <dbReference type="RuleBase" id="RU003915"/>
    </source>
</evidence>
<evidence type="ECO:0000313" key="8">
    <source>
        <dbReference type="EMBL" id="MSS50166.1"/>
    </source>
</evidence>
<keyword evidence="3 5" id="KW-0697">Rotamase</keyword>
<evidence type="ECO:0000256" key="2">
    <source>
        <dbReference type="ARBA" id="ARBA00006577"/>
    </source>
</evidence>
<evidence type="ECO:0000256" key="4">
    <source>
        <dbReference type="ARBA" id="ARBA00023235"/>
    </source>
</evidence>
<dbReference type="InterPro" id="IPR001179">
    <property type="entry name" value="PPIase_FKBP_dom"/>
</dbReference>
<dbReference type="RefSeq" id="WP_094388429.1">
    <property type="nucleotide sequence ID" value="NZ_VULU01000043.1"/>
</dbReference>
<accession>A0A7K0JJS7</accession>
<dbReference type="PROSITE" id="PS50059">
    <property type="entry name" value="FKBP_PPIASE"/>
    <property type="match status" value="1"/>
</dbReference>
<dbReference type="EC" id="5.2.1.8" evidence="6"/>
<dbReference type="EMBL" id="VULU01000043">
    <property type="protein sequence ID" value="MSS50166.1"/>
    <property type="molecule type" value="Genomic_DNA"/>
</dbReference>
<sequence>MSKKTEYKQKNERFMLDLQNKEGIHKLPKGILYEVVAAGSGSQHPGPRSIVTCNYKGYLINGHVFDDSWQRGYPEAFRVSDLIEGWQIALQAMTPGDKWKIYIPYQMGYGIRTDGDIPGCSTLIFEMELISIA</sequence>